<feature type="chain" id="PRO_5040390200" description="Pulmonary surfactant-associated protein A" evidence="19">
    <location>
        <begin position="23"/>
        <end position="208"/>
    </location>
</feature>
<dbReference type="InterPro" id="IPR001304">
    <property type="entry name" value="C-type_lectin-like"/>
</dbReference>
<gene>
    <name evidence="21" type="ORF">JRQ81_017392</name>
</gene>
<evidence type="ECO:0000256" key="15">
    <source>
        <dbReference type="ARBA" id="ARBA00038230"/>
    </source>
</evidence>
<dbReference type="GO" id="GO:0005615">
    <property type="term" value="C:extracellular space"/>
    <property type="evidence" value="ECO:0007669"/>
    <property type="project" value="TreeGrafter"/>
</dbReference>
<keyword evidence="5" id="KW-0272">Extracellular matrix</keyword>
<evidence type="ECO:0000256" key="8">
    <source>
        <dbReference type="ARBA" id="ARBA00022729"/>
    </source>
</evidence>
<name>A0A9Q1B0A4_9SAUR</name>
<evidence type="ECO:0000256" key="4">
    <source>
        <dbReference type="ARBA" id="ARBA00022525"/>
    </source>
</evidence>
<dbReference type="GO" id="GO:0030246">
    <property type="term" value="F:carbohydrate binding"/>
    <property type="evidence" value="ECO:0007669"/>
    <property type="project" value="UniProtKB-KW"/>
</dbReference>
<comment type="function">
    <text evidence="14">In presence of calcium ions, it binds to surfactant phospholipids and contributes to lower the surface tension at the air-liquid interface in the alveoli of the mammalian lung and is essential for normal respiration. Enhances the expression of MYO18A/SP-R210 on alveolar macrophages.</text>
</comment>
<proteinExistence type="inferred from homology"/>
<keyword evidence="12" id="KW-1015">Disulfide bond</keyword>
<dbReference type="GO" id="GO:0046872">
    <property type="term" value="F:metal ion binding"/>
    <property type="evidence" value="ECO:0007669"/>
    <property type="project" value="UniProtKB-KW"/>
</dbReference>
<evidence type="ECO:0000256" key="14">
    <source>
        <dbReference type="ARBA" id="ARBA00037480"/>
    </source>
</evidence>
<evidence type="ECO:0000256" key="5">
    <source>
        <dbReference type="ARBA" id="ARBA00022530"/>
    </source>
</evidence>
<comment type="subunit">
    <text evidence="16">Oligomeric complex of 6 set of homotrimers.</text>
</comment>
<dbReference type="PANTHER" id="PTHR24024:SF13">
    <property type="entry name" value="PULMONARY SURFACTANT-ASSOCIATED PROTEIN A1"/>
    <property type="match status" value="1"/>
</dbReference>
<keyword evidence="8 19" id="KW-0732">Signal</keyword>
<keyword evidence="13" id="KW-0325">Glycoprotein</keyword>
<sequence length="208" mass="22624">MWSSHLVPVLATAALLLVACDALQPCVGPQGPSGRNWFHGPPGPMGKPGQKGNPGPPGLPASQDPALQNYLKELKRRIIRIERALALNGKISIAGDKLFASAETTAEFDDIVKICKAAHGNIASPTRKDENDAIMNLVKQQNTHAYLGITEGYVPGEFWLLNGNPLNFTNWYPGEPGGKGTEKCVEMYSDGTWNDKACNYYRLIVCEF</sequence>
<feature type="region of interest" description="Disordered" evidence="18">
    <location>
        <begin position="33"/>
        <end position="64"/>
    </location>
</feature>
<dbReference type="Gene3D" id="3.10.100.10">
    <property type="entry name" value="Mannose-Binding Protein A, subunit A"/>
    <property type="match status" value="1"/>
</dbReference>
<dbReference type="PROSITE" id="PS50041">
    <property type="entry name" value="C_TYPE_LECTIN_2"/>
    <property type="match status" value="1"/>
</dbReference>
<dbReference type="EMBL" id="JAPFRF010000008">
    <property type="protein sequence ID" value="KAJ7324372.1"/>
    <property type="molecule type" value="Genomic_DNA"/>
</dbReference>
<dbReference type="AlphaFoldDB" id="A0A9Q1B0A4"/>
<evidence type="ECO:0000256" key="7">
    <source>
        <dbReference type="ARBA" id="ARBA00022723"/>
    </source>
</evidence>
<dbReference type="InterPro" id="IPR051077">
    <property type="entry name" value="Ca-dependent_lectin"/>
</dbReference>
<dbReference type="InterPro" id="IPR016187">
    <property type="entry name" value="CTDL_fold"/>
</dbReference>
<feature type="domain" description="C-type lectin" evidence="20">
    <location>
        <begin position="94"/>
        <end position="207"/>
    </location>
</feature>
<evidence type="ECO:0000256" key="13">
    <source>
        <dbReference type="ARBA" id="ARBA00023180"/>
    </source>
</evidence>
<evidence type="ECO:0000256" key="11">
    <source>
        <dbReference type="ARBA" id="ARBA00023119"/>
    </source>
</evidence>
<evidence type="ECO:0000256" key="3">
    <source>
        <dbReference type="ARBA" id="ARBA00022439"/>
    </source>
</evidence>
<keyword evidence="11" id="KW-0176">Collagen</keyword>
<dbReference type="SUPFAM" id="SSF56436">
    <property type="entry name" value="C-type lectin-like"/>
    <property type="match status" value="1"/>
</dbReference>
<feature type="signal peptide" evidence="19">
    <location>
        <begin position="1"/>
        <end position="22"/>
    </location>
</feature>
<evidence type="ECO:0000256" key="17">
    <source>
        <dbReference type="ARBA" id="ARBA00041095"/>
    </source>
</evidence>
<keyword evidence="7" id="KW-0479">Metal-binding</keyword>
<accession>A0A9Q1B0A4</accession>
<comment type="subcellular location">
    <subcellularLocation>
        <location evidence="2">Secreted</location>
        <location evidence="2">Extracellular space</location>
        <location evidence="2">Extracellular matrix</location>
    </subcellularLocation>
    <subcellularLocation>
        <location evidence="1">Secreted</location>
        <location evidence="1">Extracellular space</location>
        <location evidence="1">Surface film</location>
    </subcellularLocation>
</comment>
<evidence type="ECO:0000256" key="9">
    <source>
        <dbReference type="ARBA" id="ARBA00022734"/>
    </source>
</evidence>
<keyword evidence="3" id="KW-0767">Surface film</keyword>
<dbReference type="PANTHER" id="PTHR24024">
    <property type="entry name" value="PULMONARY SURFACTANT-ASSOCIATED PROTEIN A"/>
    <property type="match status" value="1"/>
</dbReference>
<dbReference type="GO" id="GO:0005581">
    <property type="term" value="C:collagen trimer"/>
    <property type="evidence" value="ECO:0007669"/>
    <property type="project" value="UniProtKB-KW"/>
</dbReference>
<evidence type="ECO:0000313" key="22">
    <source>
        <dbReference type="Proteomes" id="UP001142489"/>
    </source>
</evidence>
<evidence type="ECO:0000256" key="6">
    <source>
        <dbReference type="ARBA" id="ARBA00022713"/>
    </source>
</evidence>
<organism evidence="21 22">
    <name type="scientific">Phrynocephalus forsythii</name>
    <dbReference type="NCBI Taxonomy" id="171643"/>
    <lineage>
        <taxon>Eukaryota</taxon>
        <taxon>Metazoa</taxon>
        <taxon>Chordata</taxon>
        <taxon>Craniata</taxon>
        <taxon>Vertebrata</taxon>
        <taxon>Euteleostomi</taxon>
        <taxon>Lepidosauria</taxon>
        <taxon>Squamata</taxon>
        <taxon>Bifurcata</taxon>
        <taxon>Unidentata</taxon>
        <taxon>Episquamata</taxon>
        <taxon>Toxicofera</taxon>
        <taxon>Iguania</taxon>
        <taxon>Acrodonta</taxon>
        <taxon>Agamidae</taxon>
        <taxon>Agaminae</taxon>
        <taxon>Phrynocephalus</taxon>
    </lineage>
</organism>
<evidence type="ECO:0000256" key="18">
    <source>
        <dbReference type="SAM" id="MobiDB-lite"/>
    </source>
</evidence>
<keyword evidence="10" id="KW-0106">Calcium</keyword>
<protein>
    <recommendedName>
        <fullName evidence="17">Pulmonary surfactant-associated protein A</fullName>
    </recommendedName>
</protein>
<dbReference type="OrthoDB" id="7357196at2759"/>
<evidence type="ECO:0000256" key="19">
    <source>
        <dbReference type="SAM" id="SignalP"/>
    </source>
</evidence>
<evidence type="ECO:0000256" key="2">
    <source>
        <dbReference type="ARBA" id="ARBA00004498"/>
    </source>
</evidence>
<evidence type="ECO:0000256" key="1">
    <source>
        <dbReference type="ARBA" id="ARBA00004364"/>
    </source>
</evidence>
<evidence type="ECO:0000259" key="20">
    <source>
        <dbReference type="PROSITE" id="PS50041"/>
    </source>
</evidence>
<dbReference type="InterPro" id="IPR018378">
    <property type="entry name" value="C-type_lectin_CS"/>
</dbReference>
<evidence type="ECO:0000313" key="21">
    <source>
        <dbReference type="EMBL" id="KAJ7324372.1"/>
    </source>
</evidence>
<keyword evidence="4" id="KW-0964">Secreted</keyword>
<dbReference type="GO" id="GO:0007585">
    <property type="term" value="P:respiratory gaseous exchange by respiratory system"/>
    <property type="evidence" value="ECO:0007669"/>
    <property type="project" value="UniProtKB-KW"/>
</dbReference>
<dbReference type="Pfam" id="PF00059">
    <property type="entry name" value="Lectin_C"/>
    <property type="match status" value="1"/>
</dbReference>
<reference evidence="21" key="1">
    <citation type="journal article" date="2023" name="DNA Res.">
        <title>Chromosome-level genome assembly of Phrynocephalus forsythii using third-generation DNA sequencing and Hi-C analysis.</title>
        <authorList>
            <person name="Qi Y."/>
            <person name="Zhao W."/>
            <person name="Zhao Y."/>
            <person name="Niu C."/>
            <person name="Cao S."/>
            <person name="Zhang Y."/>
        </authorList>
    </citation>
    <scope>NUCLEOTIDE SEQUENCE</scope>
    <source>
        <tissue evidence="21">Muscle</tissue>
    </source>
</reference>
<comment type="similarity">
    <text evidence="15">Belongs to the SFTPA family.</text>
</comment>
<evidence type="ECO:0000256" key="16">
    <source>
        <dbReference type="ARBA" id="ARBA00038763"/>
    </source>
</evidence>
<keyword evidence="6" id="KW-0305">Gaseous exchange</keyword>
<evidence type="ECO:0000256" key="10">
    <source>
        <dbReference type="ARBA" id="ARBA00022837"/>
    </source>
</evidence>
<evidence type="ECO:0000256" key="12">
    <source>
        <dbReference type="ARBA" id="ARBA00023157"/>
    </source>
</evidence>
<dbReference type="Proteomes" id="UP001142489">
    <property type="component" value="Unassembled WGS sequence"/>
</dbReference>
<dbReference type="SMART" id="SM00034">
    <property type="entry name" value="CLECT"/>
    <property type="match status" value="1"/>
</dbReference>
<dbReference type="PROSITE" id="PS00615">
    <property type="entry name" value="C_TYPE_LECTIN_1"/>
    <property type="match status" value="1"/>
</dbReference>
<keyword evidence="9" id="KW-0430">Lectin</keyword>
<dbReference type="GO" id="GO:0005771">
    <property type="term" value="C:multivesicular body"/>
    <property type="evidence" value="ECO:0007669"/>
    <property type="project" value="TreeGrafter"/>
</dbReference>
<comment type="caution">
    <text evidence="21">The sequence shown here is derived from an EMBL/GenBank/DDBJ whole genome shotgun (WGS) entry which is preliminary data.</text>
</comment>
<dbReference type="InterPro" id="IPR016186">
    <property type="entry name" value="C-type_lectin-like/link_sf"/>
</dbReference>
<keyword evidence="22" id="KW-1185">Reference proteome</keyword>